<evidence type="ECO:0000313" key="3">
    <source>
        <dbReference type="Proteomes" id="UP000800035"/>
    </source>
</evidence>
<dbReference type="AlphaFoldDB" id="A0A6A5TVD7"/>
<proteinExistence type="predicted"/>
<accession>A0A6A5TVD7</accession>
<dbReference type="InterPro" id="IPR058525">
    <property type="entry name" value="DUF8212"/>
</dbReference>
<evidence type="ECO:0000259" key="1">
    <source>
        <dbReference type="Pfam" id="PF26640"/>
    </source>
</evidence>
<protein>
    <recommendedName>
        <fullName evidence="1">DUF8212 domain-containing protein</fullName>
    </recommendedName>
</protein>
<dbReference type="Pfam" id="PF26640">
    <property type="entry name" value="DUF8212"/>
    <property type="match status" value="1"/>
</dbReference>
<dbReference type="PANTHER" id="PTHR10622">
    <property type="entry name" value="HET DOMAIN-CONTAINING PROTEIN"/>
    <property type="match status" value="1"/>
</dbReference>
<dbReference type="PANTHER" id="PTHR10622:SF10">
    <property type="entry name" value="HET DOMAIN-CONTAINING PROTEIN"/>
    <property type="match status" value="1"/>
</dbReference>
<name>A0A6A5TVD7_9PLEO</name>
<feature type="non-terminal residue" evidence="2">
    <location>
        <position position="218"/>
    </location>
</feature>
<dbReference type="EMBL" id="ML976994">
    <property type="protein sequence ID" value="KAF1955612.1"/>
    <property type="molecule type" value="Genomic_DNA"/>
</dbReference>
<feature type="non-terminal residue" evidence="2">
    <location>
        <position position="1"/>
    </location>
</feature>
<feature type="domain" description="DUF8212" evidence="1">
    <location>
        <begin position="146"/>
        <end position="173"/>
    </location>
</feature>
<organism evidence="2 3">
    <name type="scientific">Byssothecium circinans</name>
    <dbReference type="NCBI Taxonomy" id="147558"/>
    <lineage>
        <taxon>Eukaryota</taxon>
        <taxon>Fungi</taxon>
        <taxon>Dikarya</taxon>
        <taxon>Ascomycota</taxon>
        <taxon>Pezizomycotina</taxon>
        <taxon>Dothideomycetes</taxon>
        <taxon>Pleosporomycetidae</taxon>
        <taxon>Pleosporales</taxon>
        <taxon>Massarineae</taxon>
        <taxon>Massarinaceae</taxon>
        <taxon>Byssothecium</taxon>
    </lineage>
</organism>
<keyword evidence="3" id="KW-1185">Reference proteome</keyword>
<dbReference type="OrthoDB" id="20872at2759"/>
<evidence type="ECO:0000313" key="2">
    <source>
        <dbReference type="EMBL" id="KAF1955612.1"/>
    </source>
</evidence>
<gene>
    <name evidence="2" type="ORF">CC80DRAFT_358549</name>
</gene>
<dbReference type="Proteomes" id="UP000800035">
    <property type="component" value="Unassembled WGS sequence"/>
</dbReference>
<sequence>DTCCIDKTSSAELSEAINSMYKWHQAARRCYVFLFDIAIPESLPSCKWFTRGWTLQELVAPMDVAFFDREWRYLGSRFELADDLANITGIPKTVLNRTTPSFNHSVAQKMSWAAKRVTTREEDIAYCLFGIFEVNLPFLYGEGAERAFIRLQEQIMKESNDMTLFAWQSEHSDCFRGILARSPREFAQAGAVTSILHPSQNPEFTVTNKGLRIETSIA</sequence>
<reference evidence="2" key="1">
    <citation type="journal article" date="2020" name="Stud. Mycol.">
        <title>101 Dothideomycetes genomes: a test case for predicting lifestyles and emergence of pathogens.</title>
        <authorList>
            <person name="Haridas S."/>
            <person name="Albert R."/>
            <person name="Binder M."/>
            <person name="Bloem J."/>
            <person name="Labutti K."/>
            <person name="Salamov A."/>
            <person name="Andreopoulos B."/>
            <person name="Baker S."/>
            <person name="Barry K."/>
            <person name="Bills G."/>
            <person name="Bluhm B."/>
            <person name="Cannon C."/>
            <person name="Castanera R."/>
            <person name="Culley D."/>
            <person name="Daum C."/>
            <person name="Ezra D."/>
            <person name="Gonzalez J."/>
            <person name="Henrissat B."/>
            <person name="Kuo A."/>
            <person name="Liang C."/>
            <person name="Lipzen A."/>
            <person name="Lutzoni F."/>
            <person name="Magnuson J."/>
            <person name="Mondo S."/>
            <person name="Nolan M."/>
            <person name="Ohm R."/>
            <person name="Pangilinan J."/>
            <person name="Park H.-J."/>
            <person name="Ramirez L."/>
            <person name="Alfaro M."/>
            <person name="Sun H."/>
            <person name="Tritt A."/>
            <person name="Yoshinaga Y."/>
            <person name="Zwiers L.-H."/>
            <person name="Turgeon B."/>
            <person name="Goodwin S."/>
            <person name="Spatafora J."/>
            <person name="Crous P."/>
            <person name="Grigoriev I."/>
        </authorList>
    </citation>
    <scope>NUCLEOTIDE SEQUENCE</scope>
    <source>
        <strain evidence="2">CBS 675.92</strain>
    </source>
</reference>